<dbReference type="CDD" id="cd14688">
    <property type="entry name" value="bZIP_YAP"/>
    <property type="match status" value="1"/>
</dbReference>
<feature type="region of interest" description="Disordered" evidence="2">
    <location>
        <begin position="1"/>
        <end position="32"/>
    </location>
</feature>
<proteinExistence type="predicted"/>
<dbReference type="GeneID" id="81435038"/>
<dbReference type="SUPFAM" id="SSF57959">
    <property type="entry name" value="Leucine zipper domain"/>
    <property type="match status" value="1"/>
</dbReference>
<dbReference type="PANTHER" id="PTHR40618">
    <property type="entry name" value="B-ZIP TRANSCRIPTION FACTOR (EUROFUNG)-RELATED"/>
    <property type="match status" value="1"/>
</dbReference>
<feature type="coiled-coil region" evidence="1">
    <location>
        <begin position="42"/>
        <end position="69"/>
    </location>
</feature>
<dbReference type="PANTHER" id="PTHR40618:SF1">
    <property type="entry name" value="B-ZIP TRANSCRIPTION FACTOR (EUROFUNG)"/>
    <property type="match status" value="1"/>
</dbReference>
<dbReference type="EMBL" id="JAPZBS010000002">
    <property type="protein sequence ID" value="KAJ5380502.1"/>
    <property type="molecule type" value="Genomic_DNA"/>
</dbReference>
<evidence type="ECO:0008006" key="5">
    <source>
        <dbReference type="Google" id="ProtNLM"/>
    </source>
</evidence>
<name>A0A9W9VFX6_9EURO</name>
<dbReference type="InterPro" id="IPR046347">
    <property type="entry name" value="bZIP_sf"/>
</dbReference>
<gene>
    <name evidence="3" type="ORF">N7496_002930</name>
</gene>
<reference evidence="3" key="1">
    <citation type="submission" date="2022-11" db="EMBL/GenBank/DDBJ databases">
        <authorList>
            <person name="Petersen C."/>
        </authorList>
    </citation>
    <scope>NUCLEOTIDE SEQUENCE</scope>
    <source>
        <strain evidence="3">IBT 29864</strain>
    </source>
</reference>
<dbReference type="RefSeq" id="XP_056558073.1">
    <property type="nucleotide sequence ID" value="XM_056695861.1"/>
</dbReference>
<sequence length="404" mass="45209">MVEAKTDAPAPRKRGRPRTVTDDQQVPERRRKQLRVAQQAYRKRKETTITNLQSRVQELESGIEELSESFLSFSNLLFEAQILQNNPRVTSALQKITQQCVSLAKSGCDEPEQATPIEASPVTPRNLSTPQELNLDYDPLITQLDSLPMIDETFQPSSEILNQWPISQQLPPTPPYQEQALLPFGIVLSSPSIPFTSAPIPPLNFPATISPNSLTKQGRWTLSHRLVRQCCENGYRLLTSSATDDPRIQAIFGKPLTIPERNRLISGFYTAMHDEIGDSIELKTKVLSPLHSRRNSYSAEQLALSSRTWQIVIESGAEEWLDASGVQRLLQERGIRLQDTSSPLSSPRFNASPQLNVASFVRFLSLGPICVGRGPAFRKRDVENALRLATSEDPWAFDAVCEIP</sequence>
<dbReference type="Gene3D" id="1.20.5.170">
    <property type="match status" value="1"/>
</dbReference>
<evidence type="ECO:0000313" key="4">
    <source>
        <dbReference type="Proteomes" id="UP001147782"/>
    </source>
</evidence>
<accession>A0A9W9VFX6</accession>
<reference evidence="3" key="2">
    <citation type="journal article" date="2023" name="IMA Fungus">
        <title>Comparative genomic study of the Penicillium genus elucidates a diverse pangenome and 15 lateral gene transfer events.</title>
        <authorList>
            <person name="Petersen C."/>
            <person name="Sorensen T."/>
            <person name="Nielsen M.R."/>
            <person name="Sondergaard T.E."/>
            <person name="Sorensen J.L."/>
            <person name="Fitzpatrick D.A."/>
            <person name="Frisvad J.C."/>
            <person name="Nielsen K.L."/>
        </authorList>
    </citation>
    <scope>NUCLEOTIDE SEQUENCE</scope>
    <source>
        <strain evidence="3">IBT 29864</strain>
    </source>
</reference>
<evidence type="ECO:0000256" key="1">
    <source>
        <dbReference type="SAM" id="Coils"/>
    </source>
</evidence>
<keyword evidence="4" id="KW-1185">Reference proteome</keyword>
<evidence type="ECO:0000256" key="2">
    <source>
        <dbReference type="SAM" id="MobiDB-lite"/>
    </source>
</evidence>
<feature type="region of interest" description="Disordered" evidence="2">
    <location>
        <begin position="110"/>
        <end position="131"/>
    </location>
</feature>
<comment type="caution">
    <text evidence="3">The sequence shown here is derived from an EMBL/GenBank/DDBJ whole genome shotgun (WGS) entry which is preliminary data.</text>
</comment>
<dbReference type="AlphaFoldDB" id="A0A9W9VFX6"/>
<dbReference type="OrthoDB" id="3555317at2759"/>
<dbReference type="GO" id="GO:0003700">
    <property type="term" value="F:DNA-binding transcription factor activity"/>
    <property type="evidence" value="ECO:0007669"/>
    <property type="project" value="InterPro"/>
</dbReference>
<protein>
    <recommendedName>
        <fullName evidence="5">BZIP domain-containing protein</fullName>
    </recommendedName>
</protein>
<keyword evidence="1" id="KW-0175">Coiled coil</keyword>
<organism evidence="3 4">
    <name type="scientific">Penicillium cataractarum</name>
    <dbReference type="NCBI Taxonomy" id="2100454"/>
    <lineage>
        <taxon>Eukaryota</taxon>
        <taxon>Fungi</taxon>
        <taxon>Dikarya</taxon>
        <taxon>Ascomycota</taxon>
        <taxon>Pezizomycotina</taxon>
        <taxon>Eurotiomycetes</taxon>
        <taxon>Eurotiomycetidae</taxon>
        <taxon>Eurotiales</taxon>
        <taxon>Aspergillaceae</taxon>
        <taxon>Penicillium</taxon>
    </lineage>
</organism>
<evidence type="ECO:0000313" key="3">
    <source>
        <dbReference type="EMBL" id="KAJ5380502.1"/>
    </source>
</evidence>
<dbReference type="Proteomes" id="UP001147782">
    <property type="component" value="Unassembled WGS sequence"/>
</dbReference>